<reference evidence="2" key="1">
    <citation type="journal article" date="2019" name="Int. J. Syst. Evol. Microbiol.">
        <title>The Global Catalogue of Microorganisms (GCM) 10K type strain sequencing project: providing services to taxonomists for standard genome sequencing and annotation.</title>
        <authorList>
            <consortium name="The Broad Institute Genomics Platform"/>
            <consortium name="The Broad Institute Genome Sequencing Center for Infectious Disease"/>
            <person name="Wu L."/>
            <person name="Ma J."/>
        </authorList>
    </citation>
    <scope>NUCLEOTIDE SEQUENCE [LARGE SCALE GENOMIC DNA]</scope>
    <source>
        <strain evidence="2">NBRC 111981</strain>
    </source>
</reference>
<organism evidence="1 2">
    <name type="scientific">Dyella flagellata</name>
    <dbReference type="NCBI Taxonomy" id="1867833"/>
    <lineage>
        <taxon>Bacteria</taxon>
        <taxon>Pseudomonadati</taxon>
        <taxon>Pseudomonadota</taxon>
        <taxon>Gammaproteobacteria</taxon>
        <taxon>Lysobacterales</taxon>
        <taxon>Rhodanobacteraceae</taxon>
        <taxon>Dyella</taxon>
    </lineage>
</organism>
<dbReference type="Proteomes" id="UP001156627">
    <property type="component" value="Unassembled WGS sequence"/>
</dbReference>
<dbReference type="EMBL" id="BSOA01000010">
    <property type="protein sequence ID" value="GLQ87719.1"/>
    <property type="molecule type" value="Genomic_DNA"/>
</dbReference>
<protein>
    <recommendedName>
        <fullName evidence="3">SIR2-like domain-containing protein</fullName>
    </recommendedName>
</protein>
<name>A0ABQ5X7X9_9GAMM</name>
<sequence>MPGVSGVLALVENALSDSPQAFVPVRDARDARDAYQIAFTQLQAFRGQDAANDVIRQAVIQARKPPAPESNQAQVPNWKVSETCKELDADLAGWYLRPSLKALGQLLANHPGRLGRTVLTTNFDPLIQVAVQTACVRTIFAVDQSRIGWHDLSP</sequence>
<evidence type="ECO:0000313" key="2">
    <source>
        <dbReference type="Proteomes" id="UP001156627"/>
    </source>
</evidence>
<gene>
    <name evidence="1" type="ORF">GCM10007898_12860</name>
</gene>
<evidence type="ECO:0008006" key="3">
    <source>
        <dbReference type="Google" id="ProtNLM"/>
    </source>
</evidence>
<proteinExistence type="predicted"/>
<accession>A0ABQ5X7X9</accession>
<keyword evidence="2" id="KW-1185">Reference proteome</keyword>
<evidence type="ECO:0000313" key="1">
    <source>
        <dbReference type="EMBL" id="GLQ87719.1"/>
    </source>
</evidence>
<comment type="caution">
    <text evidence="1">The sequence shown here is derived from an EMBL/GenBank/DDBJ whole genome shotgun (WGS) entry which is preliminary data.</text>
</comment>